<dbReference type="Gene3D" id="1.10.600.10">
    <property type="entry name" value="Farnesyl Diphosphate Synthase"/>
    <property type="match status" value="1"/>
</dbReference>
<accession>A0A5D3D7E5</accession>
<protein>
    <submittedName>
        <fullName evidence="1">NADH dehydrogenase (Ubiquinone) complex I, assembly factor 6 isoform X1</fullName>
    </submittedName>
</protein>
<dbReference type="Proteomes" id="UP000321947">
    <property type="component" value="Unassembled WGS sequence"/>
</dbReference>
<dbReference type="Pfam" id="PF00494">
    <property type="entry name" value="SQS_PSY"/>
    <property type="match status" value="1"/>
</dbReference>
<proteinExistence type="predicted"/>
<evidence type="ECO:0000313" key="2">
    <source>
        <dbReference type="Proteomes" id="UP000321947"/>
    </source>
</evidence>
<comment type="caution">
    <text evidence="1">The sequence shown here is derived from an EMBL/GenBank/DDBJ whole genome shotgun (WGS) entry which is preliminary data.</text>
</comment>
<dbReference type="FunFam" id="1.10.600.10:FF:000022">
    <property type="entry name" value="NADH dehydrogenase complex assembly factor 6-like protein"/>
    <property type="match status" value="1"/>
</dbReference>
<dbReference type="AlphaFoldDB" id="A0A5D3D7E5"/>
<dbReference type="PANTHER" id="PTHR33116">
    <property type="entry name" value="REVERSE TRANSCRIPTASE ZINC-BINDING DOMAIN-CONTAINING PROTEIN-RELATED-RELATED"/>
    <property type="match status" value="1"/>
</dbReference>
<dbReference type="EMBL" id="SSTD01006964">
    <property type="protein sequence ID" value="TYK19487.1"/>
    <property type="molecule type" value="Genomic_DNA"/>
</dbReference>
<organism evidence="1 2">
    <name type="scientific">Cucumis melo var. makuwa</name>
    <name type="common">Oriental melon</name>
    <dbReference type="NCBI Taxonomy" id="1194695"/>
    <lineage>
        <taxon>Eukaryota</taxon>
        <taxon>Viridiplantae</taxon>
        <taxon>Streptophyta</taxon>
        <taxon>Embryophyta</taxon>
        <taxon>Tracheophyta</taxon>
        <taxon>Spermatophyta</taxon>
        <taxon>Magnoliopsida</taxon>
        <taxon>eudicotyledons</taxon>
        <taxon>Gunneridae</taxon>
        <taxon>Pentapetalae</taxon>
        <taxon>rosids</taxon>
        <taxon>fabids</taxon>
        <taxon>Cucurbitales</taxon>
        <taxon>Cucurbitaceae</taxon>
        <taxon>Benincaseae</taxon>
        <taxon>Cucumis</taxon>
    </lineage>
</organism>
<dbReference type="PANTHER" id="PTHR33116:SF78">
    <property type="entry name" value="OS12G0587133 PROTEIN"/>
    <property type="match status" value="1"/>
</dbReference>
<gene>
    <name evidence="1" type="ORF">E5676_scaffold443G001420</name>
</gene>
<keyword evidence="1" id="KW-0830">Ubiquinone</keyword>
<name>A0A5D3D7E5_CUCMM</name>
<dbReference type="SUPFAM" id="SSF48576">
    <property type="entry name" value="Terpenoid synthases"/>
    <property type="match status" value="1"/>
</dbReference>
<sequence>MAVTRKDGVLVYEVRRCKILGVNGKLDKWASVVGCDVSSLQTNYLGLPLGGNQRAVSLWDLVCEKICKRLAPWKKGSFSKGGRLTLIRSVLSGIPVYYFSLFKTPNSVCKIIKKLMRDFLWKGMDWGRGSRLVSWQVVEFPVNQGGLEIGNLRIIVIKHGSGPFVGRISYLRFLLSLLGLGAGWQMIRKRSFGKINGLGLALFVRETTEMASLLSFLGECDFREGGRDVPVWKPNPLEGFVCKSLFRLLDPSLDSTSVFSEACKEGYDYWVVLLDSLPEDGGRPRSHALKAQEGKAGFYGLEGCAMWSGILEVKGTREFLEKRSFIYHMVDKARWIVLALASVRWNDIWNVMNGTFASSSLRAAFSHCVQQVRSYDYHHYLCLLELPPAMRKAAFALRAFNVETSRAMDVATDPRIGLMRLVWWQEAIDKIYASKKIEHPIAQALSSVISENKISKLWLKRSVEARINDARREDTDIPTTIDELEKYAEGTASTLLYMTLQAGGIRSTTADHAASHIGKASGLLLLLKSLPYHATRNRHFSYIPVKVAENHGLLAKQGVHFEIRLDSRESLCDAVFEMASVANAHLQKARDLAGTVPREALPVLLQAVPAQVLLDSLRKVQFDVFDPRLQRGVLGVSPLWFQMRLKWSSWRGKY</sequence>
<dbReference type="InterPro" id="IPR008949">
    <property type="entry name" value="Isoprenoid_synthase_dom_sf"/>
</dbReference>
<dbReference type="InterPro" id="IPR002060">
    <property type="entry name" value="Squ/phyt_synthse"/>
</dbReference>
<evidence type="ECO:0000313" key="1">
    <source>
        <dbReference type="EMBL" id="TYK19487.1"/>
    </source>
</evidence>
<reference evidence="1 2" key="1">
    <citation type="submission" date="2019-08" db="EMBL/GenBank/DDBJ databases">
        <title>Draft genome sequences of two oriental melons (Cucumis melo L. var makuwa).</title>
        <authorList>
            <person name="Kwon S.-Y."/>
        </authorList>
    </citation>
    <scope>NUCLEOTIDE SEQUENCE [LARGE SCALE GENOMIC DNA]</scope>
    <source>
        <strain evidence="2">cv. Chang Bougi</strain>
        <tissue evidence="1">Leaf</tissue>
    </source>
</reference>